<sequence>MIKETIFNIVKEFDKYSGPEDDAAFVSNAQHTLDQLRYLTRVIIEINRNTYSESMIAELEKALRECHEKKKDCDQLLQKECQNILNSRLEEVDVRNKLNKAYADGQDMYDLGKGGTLLTDIKLILTYSITSLILCYCSYDNIFPNAYNPIKSGLADIKDRWMKNREQSESTTGWIAYGKEFIFPKRDENMEKVDGLAIAGAKAADIFTNPATGIINLWKYELIHEVLTTTEEIEQKEMEVSMCMDIVVLRCLRKIRELLYEDALPTIIEGMLNSMPALKKDVQEQANIFSEARGADALGVLETTHNGTPVPAGFHRLRRVRDFDDMRAGTTPDDVRKGASVKPQNRKGSVHKVGHVRHPALDVHVPGVSGDALCRIVHRFAFKNFVEVSFMLIRGRDLKLRILASPLPAPAPKMYLCFKNLDVRVLNLSTFVDSVECVDLEKVDGDFESVCRRLDDKMIVIFVHLMFTD</sequence>
<comment type="caution">
    <text evidence="2">The sequence shown here is derived from an EMBL/GenBank/DDBJ whole genome shotgun (WGS) entry which is preliminary data.</text>
</comment>
<gene>
    <name evidence="2" type="ORF">CYMTET_15904</name>
</gene>
<protein>
    <submittedName>
        <fullName evidence="2">Uncharacterized protein</fullName>
    </submittedName>
</protein>
<evidence type="ECO:0000313" key="3">
    <source>
        <dbReference type="Proteomes" id="UP001190700"/>
    </source>
</evidence>
<feature type="region of interest" description="Disordered" evidence="1">
    <location>
        <begin position="328"/>
        <end position="351"/>
    </location>
</feature>
<proteinExistence type="predicted"/>
<evidence type="ECO:0000256" key="1">
    <source>
        <dbReference type="SAM" id="MobiDB-lite"/>
    </source>
</evidence>
<dbReference type="AlphaFoldDB" id="A0AAE0GDF4"/>
<dbReference type="EMBL" id="LGRX02006838">
    <property type="protein sequence ID" value="KAK3275998.1"/>
    <property type="molecule type" value="Genomic_DNA"/>
</dbReference>
<keyword evidence="3" id="KW-1185">Reference proteome</keyword>
<evidence type="ECO:0000313" key="2">
    <source>
        <dbReference type="EMBL" id="KAK3275998.1"/>
    </source>
</evidence>
<organism evidence="2 3">
    <name type="scientific">Cymbomonas tetramitiformis</name>
    <dbReference type="NCBI Taxonomy" id="36881"/>
    <lineage>
        <taxon>Eukaryota</taxon>
        <taxon>Viridiplantae</taxon>
        <taxon>Chlorophyta</taxon>
        <taxon>Pyramimonadophyceae</taxon>
        <taxon>Pyramimonadales</taxon>
        <taxon>Pyramimonadaceae</taxon>
        <taxon>Cymbomonas</taxon>
    </lineage>
</organism>
<feature type="compositionally biased region" description="Basic and acidic residues" evidence="1">
    <location>
        <begin position="328"/>
        <end position="337"/>
    </location>
</feature>
<name>A0AAE0GDF4_9CHLO</name>
<reference evidence="2 3" key="1">
    <citation type="journal article" date="2015" name="Genome Biol. Evol.">
        <title>Comparative Genomics of a Bacterivorous Green Alga Reveals Evolutionary Causalities and Consequences of Phago-Mixotrophic Mode of Nutrition.</title>
        <authorList>
            <person name="Burns J.A."/>
            <person name="Paasch A."/>
            <person name="Narechania A."/>
            <person name="Kim E."/>
        </authorList>
    </citation>
    <scope>NUCLEOTIDE SEQUENCE [LARGE SCALE GENOMIC DNA]</scope>
    <source>
        <strain evidence="2 3">PLY_AMNH</strain>
    </source>
</reference>
<accession>A0AAE0GDF4</accession>
<dbReference type="Proteomes" id="UP001190700">
    <property type="component" value="Unassembled WGS sequence"/>
</dbReference>